<dbReference type="Proteomes" id="UP000789525">
    <property type="component" value="Unassembled WGS sequence"/>
</dbReference>
<reference evidence="1" key="1">
    <citation type="submission" date="2021-06" db="EMBL/GenBank/DDBJ databases">
        <authorList>
            <person name="Kallberg Y."/>
            <person name="Tangrot J."/>
            <person name="Rosling A."/>
        </authorList>
    </citation>
    <scope>NUCLEOTIDE SEQUENCE</scope>
    <source>
        <strain evidence="1">CL356</strain>
    </source>
</reference>
<protein>
    <submittedName>
        <fullName evidence="1">351_t:CDS:1</fullName>
    </submittedName>
</protein>
<sequence length="111" mass="11579">MASTRRSARLLAIASGSNSNVPDATTVTADEAATVPQETTGDNLVNNETSFVNETSDGLDVTTRSQAPLSSVAENSPPAYASQDEDTLQEQPFTLVTNSRRSGSSSSSRSP</sequence>
<dbReference type="EMBL" id="CAJVPT010064927">
    <property type="protein sequence ID" value="CAG8771091.1"/>
    <property type="molecule type" value="Genomic_DNA"/>
</dbReference>
<keyword evidence="2" id="KW-1185">Reference proteome</keyword>
<evidence type="ECO:0000313" key="2">
    <source>
        <dbReference type="Proteomes" id="UP000789525"/>
    </source>
</evidence>
<proteinExistence type="predicted"/>
<feature type="non-terminal residue" evidence="1">
    <location>
        <position position="111"/>
    </location>
</feature>
<comment type="caution">
    <text evidence="1">The sequence shown here is derived from an EMBL/GenBank/DDBJ whole genome shotgun (WGS) entry which is preliminary data.</text>
</comment>
<name>A0ACA9R058_9GLOM</name>
<evidence type="ECO:0000313" key="1">
    <source>
        <dbReference type="EMBL" id="CAG8771091.1"/>
    </source>
</evidence>
<organism evidence="1 2">
    <name type="scientific">Acaulospora colombiana</name>
    <dbReference type="NCBI Taxonomy" id="27376"/>
    <lineage>
        <taxon>Eukaryota</taxon>
        <taxon>Fungi</taxon>
        <taxon>Fungi incertae sedis</taxon>
        <taxon>Mucoromycota</taxon>
        <taxon>Glomeromycotina</taxon>
        <taxon>Glomeromycetes</taxon>
        <taxon>Diversisporales</taxon>
        <taxon>Acaulosporaceae</taxon>
        <taxon>Acaulospora</taxon>
    </lineage>
</organism>
<accession>A0ACA9R058</accession>
<gene>
    <name evidence="1" type="ORF">ACOLOM_LOCUS13793</name>
</gene>